<dbReference type="InterPro" id="IPR032675">
    <property type="entry name" value="LRR_dom_sf"/>
</dbReference>
<organism evidence="2 3">
    <name type="scientific">Pythium insidiosum</name>
    <name type="common">Pythiosis disease agent</name>
    <dbReference type="NCBI Taxonomy" id="114742"/>
    <lineage>
        <taxon>Eukaryota</taxon>
        <taxon>Sar</taxon>
        <taxon>Stramenopiles</taxon>
        <taxon>Oomycota</taxon>
        <taxon>Peronosporomycetes</taxon>
        <taxon>Pythiales</taxon>
        <taxon>Pythiaceae</taxon>
        <taxon>Pythium</taxon>
    </lineage>
</organism>
<comment type="caution">
    <text evidence="2">The sequence shown here is derived from an EMBL/GenBank/DDBJ whole genome shotgun (WGS) entry which is preliminary data.</text>
</comment>
<evidence type="ECO:0000313" key="2">
    <source>
        <dbReference type="EMBL" id="KAJ0409835.1"/>
    </source>
</evidence>
<dbReference type="SUPFAM" id="SSF52047">
    <property type="entry name" value="RNI-like"/>
    <property type="match status" value="1"/>
</dbReference>
<dbReference type="AlphaFoldDB" id="A0AAD5LTA3"/>
<reference evidence="2" key="1">
    <citation type="submission" date="2021-12" db="EMBL/GenBank/DDBJ databases">
        <title>Prjna785345.</title>
        <authorList>
            <person name="Rujirawat T."/>
            <person name="Krajaejun T."/>
        </authorList>
    </citation>
    <scope>NUCLEOTIDE SEQUENCE</scope>
    <source>
        <strain evidence="2">Pi057C3</strain>
    </source>
</reference>
<keyword evidence="1" id="KW-0732">Signal</keyword>
<name>A0AAD5LTA3_PYTIN</name>
<evidence type="ECO:0000256" key="1">
    <source>
        <dbReference type="SAM" id="SignalP"/>
    </source>
</evidence>
<gene>
    <name evidence="2" type="ORF">P43SY_005729</name>
</gene>
<proteinExistence type="predicted"/>
<dbReference type="Gene3D" id="3.80.10.10">
    <property type="entry name" value="Ribonuclease Inhibitor"/>
    <property type="match status" value="1"/>
</dbReference>
<keyword evidence="3" id="KW-1185">Reference proteome</keyword>
<evidence type="ECO:0000313" key="3">
    <source>
        <dbReference type="Proteomes" id="UP001209570"/>
    </source>
</evidence>
<sequence>MPQLPRHVLELIFTLVVGELGVYPRIQELDIRESVTLDTLAAVCPDWDTLAKEIRAIYDLSRFTLESIKPTRKSVLYIRHQLTLRRAYLKSLEIYLHDDALCDRTGTSIAKVKWQALGWDALLSLVPRLERLQVDDCVVAEFSTPEIVAAAAAHCVSLQSLVVPTTYYEPTDASPSALARARTMAEEIPRILDVAIQGLESWHFKGAHGGLRELSLPLYTTYDAIPHSLMTALVETMVKYCPQMETICDPMRSPGSDSREQWFIDAALWEQFCASLLKLKEFDWNFVPFTTQFFSIFGQYPKPMLTKLTLSASAKWDWAAYHATVGLQQQHVNESQGFGPTAKHAHAVLRACPALKELVIDIPRREDEVVRINTEENGPEQEGRIVLDQEIFGDDFCVTLAEHCPWVEILEIGETLMPPPRHTEPIMAFTDRGLNALSSLKHLLYLQIKATNITGQGLFSLLEHGQYGTSATRVIDIVVGDTTGATEMAFYRLVESFLQCLTQHSGPLTFLERRVALRVMNGKETHVQTKWSKSYLARIKALVKKFKRRSRGSRLNIITARVDPGFSQFGRLIDLQLHTKRSKQTLKSNNWQYRHFDDHIDNVFIVRHDPNEISHRDHDPYLDDADDDEWYDYDSDELYEDEDFYGDGPYGGYHFDELPWEDQMGYDSDGVPYAAYGEIYNELYGDEDWY</sequence>
<feature type="chain" id="PRO_5041930518" description="F-box domain-containing protein" evidence="1">
    <location>
        <begin position="19"/>
        <end position="690"/>
    </location>
</feature>
<feature type="signal peptide" evidence="1">
    <location>
        <begin position="1"/>
        <end position="18"/>
    </location>
</feature>
<accession>A0AAD5LTA3</accession>
<protein>
    <recommendedName>
        <fullName evidence="4">F-box domain-containing protein</fullName>
    </recommendedName>
</protein>
<dbReference type="EMBL" id="JAKCXM010000002">
    <property type="protein sequence ID" value="KAJ0409835.1"/>
    <property type="molecule type" value="Genomic_DNA"/>
</dbReference>
<dbReference type="Proteomes" id="UP001209570">
    <property type="component" value="Unassembled WGS sequence"/>
</dbReference>
<evidence type="ECO:0008006" key="4">
    <source>
        <dbReference type="Google" id="ProtNLM"/>
    </source>
</evidence>